<comment type="similarity">
    <text evidence="1">Belongs to the short-chain dehydrogenases/reductases (SDR) family.</text>
</comment>
<dbReference type="SUPFAM" id="SSF51735">
    <property type="entry name" value="NAD(P)-binding Rossmann-fold domains"/>
    <property type="match status" value="1"/>
</dbReference>
<dbReference type="EMBL" id="JAUTWS010000019">
    <property type="protein sequence ID" value="MDO9710645.1"/>
    <property type="molecule type" value="Genomic_DNA"/>
</dbReference>
<dbReference type="Proteomes" id="UP001243009">
    <property type="component" value="Unassembled WGS sequence"/>
</dbReference>
<evidence type="ECO:0000313" key="4">
    <source>
        <dbReference type="Proteomes" id="UP001243009"/>
    </source>
</evidence>
<protein>
    <submittedName>
        <fullName evidence="3">SDR family NAD(P)-dependent oxidoreductase</fullName>
    </submittedName>
</protein>
<dbReference type="PRINTS" id="PR00081">
    <property type="entry name" value="GDHRDH"/>
</dbReference>
<keyword evidence="4" id="KW-1185">Reference proteome</keyword>
<gene>
    <name evidence="3" type="ORF">Q7A36_20000</name>
</gene>
<proteinExistence type="inferred from homology"/>
<name>A0ABT9E3I7_9PROT</name>
<reference evidence="3 4" key="1">
    <citation type="submission" date="2023-08" db="EMBL/GenBank/DDBJ databases">
        <title>The draft genome sequence of Paracraurococcus sp. LOR1-02.</title>
        <authorList>
            <person name="Kingkaew E."/>
            <person name="Tanasupawat S."/>
        </authorList>
    </citation>
    <scope>NUCLEOTIDE SEQUENCE [LARGE SCALE GENOMIC DNA]</scope>
    <source>
        <strain evidence="3 4">LOR1-02</strain>
    </source>
</reference>
<dbReference type="RefSeq" id="WP_305105504.1">
    <property type="nucleotide sequence ID" value="NZ_JAUTWS010000019.1"/>
</dbReference>
<sequence length="192" mass="19597">MSSCARCGSTGRVDLLILNAGTGRFGDFLAQSEASLRETIAVNVLAPAVLARRLLPGMIARARRAGGRAGVIVVSSNTAFAPVPRLAAYAASKAFDLSLAEALAAELVAEPVDVLALCPTATRSRFAARAGWGGDIPGAQSPAHVAAAALRALGRQRTLVLGPVSGSLLALPAIARTAIAQGIALLLPRRQE</sequence>
<evidence type="ECO:0000256" key="1">
    <source>
        <dbReference type="ARBA" id="ARBA00006484"/>
    </source>
</evidence>
<dbReference type="Gene3D" id="3.40.50.720">
    <property type="entry name" value="NAD(P)-binding Rossmann-like Domain"/>
    <property type="match status" value="1"/>
</dbReference>
<evidence type="ECO:0000256" key="2">
    <source>
        <dbReference type="ARBA" id="ARBA00023002"/>
    </source>
</evidence>
<organism evidence="3 4">
    <name type="scientific">Paracraurococcus lichenis</name>
    <dbReference type="NCBI Taxonomy" id="3064888"/>
    <lineage>
        <taxon>Bacteria</taxon>
        <taxon>Pseudomonadati</taxon>
        <taxon>Pseudomonadota</taxon>
        <taxon>Alphaproteobacteria</taxon>
        <taxon>Acetobacterales</taxon>
        <taxon>Roseomonadaceae</taxon>
        <taxon>Paracraurococcus</taxon>
    </lineage>
</organism>
<dbReference type="PANTHER" id="PTHR44196:SF2">
    <property type="entry name" value="SHORT-CHAIN DEHYDROGENASE-RELATED"/>
    <property type="match status" value="1"/>
</dbReference>
<dbReference type="InterPro" id="IPR036291">
    <property type="entry name" value="NAD(P)-bd_dom_sf"/>
</dbReference>
<accession>A0ABT9E3I7</accession>
<dbReference type="PANTHER" id="PTHR44196">
    <property type="entry name" value="DEHYDROGENASE/REDUCTASE SDR FAMILY MEMBER 7B"/>
    <property type="match status" value="1"/>
</dbReference>
<dbReference type="CDD" id="cd05233">
    <property type="entry name" value="SDR_c"/>
    <property type="match status" value="1"/>
</dbReference>
<dbReference type="InterPro" id="IPR020904">
    <property type="entry name" value="Sc_DH/Rdtase_CS"/>
</dbReference>
<dbReference type="Pfam" id="PF00106">
    <property type="entry name" value="adh_short"/>
    <property type="match status" value="1"/>
</dbReference>
<dbReference type="InterPro" id="IPR002347">
    <property type="entry name" value="SDR_fam"/>
</dbReference>
<evidence type="ECO:0000313" key="3">
    <source>
        <dbReference type="EMBL" id="MDO9710645.1"/>
    </source>
</evidence>
<dbReference type="PROSITE" id="PS00061">
    <property type="entry name" value="ADH_SHORT"/>
    <property type="match status" value="1"/>
</dbReference>
<comment type="caution">
    <text evidence="3">The sequence shown here is derived from an EMBL/GenBank/DDBJ whole genome shotgun (WGS) entry which is preliminary data.</text>
</comment>
<keyword evidence="2" id="KW-0560">Oxidoreductase</keyword>